<reference evidence="3" key="3">
    <citation type="submission" date="2016-06" db="UniProtKB">
        <authorList>
            <consortium name="WormBaseParasite"/>
        </authorList>
    </citation>
    <scope>IDENTIFICATION</scope>
</reference>
<feature type="compositionally biased region" description="Basic residues" evidence="1">
    <location>
        <begin position="56"/>
        <end position="71"/>
    </location>
</feature>
<feature type="compositionally biased region" description="Pro residues" evidence="1">
    <location>
        <begin position="72"/>
        <end position="85"/>
    </location>
</feature>
<dbReference type="AlphaFoldDB" id="A0A183C4S6"/>
<protein>
    <submittedName>
        <fullName evidence="3">WH2 domain-containing protein</fullName>
    </submittedName>
</protein>
<reference evidence="2" key="1">
    <citation type="submission" date="2013-12" db="EMBL/GenBank/DDBJ databases">
        <authorList>
            <person name="Aslett M."/>
        </authorList>
    </citation>
    <scope>NUCLEOTIDE SEQUENCE [LARGE SCALE GENOMIC DNA]</scope>
    <source>
        <strain evidence="2">Lindley</strain>
    </source>
</reference>
<accession>A0A183C4S6</accession>
<feature type="compositionally biased region" description="Polar residues" evidence="1">
    <location>
        <begin position="33"/>
        <end position="42"/>
    </location>
</feature>
<proteinExistence type="predicted"/>
<evidence type="ECO:0000313" key="2">
    <source>
        <dbReference type="Proteomes" id="UP000050741"/>
    </source>
</evidence>
<feature type="region of interest" description="Disordered" evidence="1">
    <location>
        <begin position="1"/>
        <end position="85"/>
    </location>
</feature>
<dbReference type="WBParaSite" id="GPLIN_000787000">
    <property type="protein sequence ID" value="GPLIN_000787000"/>
    <property type="gene ID" value="GPLIN_000787000"/>
</dbReference>
<reference evidence="2" key="2">
    <citation type="submission" date="2014-05" db="EMBL/GenBank/DDBJ databases">
        <title>The genome and life-stage specific transcriptomes of Globodera pallida elucidate key aspects of plant parasitism by a cyst nematode.</title>
        <authorList>
            <person name="Cotton J.A."/>
            <person name="Lilley C.J."/>
            <person name="Jones L.M."/>
            <person name="Kikuchi T."/>
            <person name="Reid A.J."/>
            <person name="Thorpe P."/>
            <person name="Tsai I.J."/>
            <person name="Beasley H."/>
            <person name="Blok V."/>
            <person name="Cock P.J.A."/>
            <person name="Van den Akker S.E."/>
            <person name="Holroyd N."/>
            <person name="Hunt M."/>
            <person name="Mantelin S."/>
            <person name="Naghra H."/>
            <person name="Pain A."/>
            <person name="Palomares-Rius J.E."/>
            <person name="Zarowiecki M."/>
            <person name="Berriman M."/>
            <person name="Jones J.T."/>
            <person name="Urwin P.E."/>
        </authorList>
    </citation>
    <scope>NUCLEOTIDE SEQUENCE [LARGE SCALE GENOMIC DNA]</scope>
    <source>
        <strain evidence="2">Lindley</strain>
    </source>
</reference>
<name>A0A183C4S6_GLOPA</name>
<sequence length="85" mass="9375">MKSKSFGHKNAPNKIGTTRHAAPVQSDSEDENQGNITNNTMNHNHDVQLRPIVSRSGRKSSRARVSPRKLPTRPPPPPPPPAPRQ</sequence>
<evidence type="ECO:0000256" key="1">
    <source>
        <dbReference type="SAM" id="MobiDB-lite"/>
    </source>
</evidence>
<evidence type="ECO:0000313" key="3">
    <source>
        <dbReference type="WBParaSite" id="GPLIN_000787000"/>
    </source>
</evidence>
<organism evidence="2 3">
    <name type="scientific">Globodera pallida</name>
    <name type="common">Potato cyst nematode worm</name>
    <name type="synonym">Heterodera pallida</name>
    <dbReference type="NCBI Taxonomy" id="36090"/>
    <lineage>
        <taxon>Eukaryota</taxon>
        <taxon>Metazoa</taxon>
        <taxon>Ecdysozoa</taxon>
        <taxon>Nematoda</taxon>
        <taxon>Chromadorea</taxon>
        <taxon>Rhabditida</taxon>
        <taxon>Tylenchina</taxon>
        <taxon>Tylenchomorpha</taxon>
        <taxon>Tylenchoidea</taxon>
        <taxon>Heteroderidae</taxon>
        <taxon>Heteroderinae</taxon>
        <taxon>Globodera</taxon>
    </lineage>
</organism>
<dbReference type="Proteomes" id="UP000050741">
    <property type="component" value="Unassembled WGS sequence"/>
</dbReference>
<keyword evidence="2" id="KW-1185">Reference proteome</keyword>